<keyword evidence="2" id="KW-1185">Reference proteome</keyword>
<dbReference type="Proteomes" id="UP000004980">
    <property type="component" value="Unassembled WGS sequence"/>
</dbReference>
<accession>A0ABN0FB23</accession>
<gene>
    <name evidence="1" type="ORF">WQE_37427</name>
</gene>
<sequence length="52" mass="5886">MQRLVFALELKDMPTPDQVKALRDGKLAFGLVRLPAFYAGVTTRLALDLFFM</sequence>
<organism evidence="1 2">
    <name type="scientific">Paraburkholderia hospita</name>
    <dbReference type="NCBI Taxonomy" id="169430"/>
    <lineage>
        <taxon>Bacteria</taxon>
        <taxon>Pseudomonadati</taxon>
        <taxon>Pseudomonadota</taxon>
        <taxon>Betaproteobacteria</taxon>
        <taxon>Burkholderiales</taxon>
        <taxon>Burkholderiaceae</taxon>
        <taxon>Paraburkholderia</taxon>
    </lineage>
</organism>
<evidence type="ECO:0000313" key="2">
    <source>
        <dbReference type="Proteomes" id="UP000004980"/>
    </source>
</evidence>
<protein>
    <submittedName>
        <fullName evidence="1">LysR family regulatory protein</fullName>
    </submittedName>
</protein>
<name>A0ABN0FB23_9BURK</name>
<proteinExistence type="predicted"/>
<comment type="caution">
    <text evidence="1">The sequence shown here is derived from an EMBL/GenBank/DDBJ whole genome shotgun (WGS) entry which is preliminary data.</text>
</comment>
<dbReference type="Gene3D" id="3.40.190.10">
    <property type="entry name" value="Periplasmic binding protein-like II"/>
    <property type="match status" value="1"/>
</dbReference>
<dbReference type="EMBL" id="AKAU01000227">
    <property type="protein sequence ID" value="EIM95839.1"/>
    <property type="molecule type" value="Genomic_DNA"/>
</dbReference>
<evidence type="ECO:0000313" key="1">
    <source>
        <dbReference type="EMBL" id="EIM95839.1"/>
    </source>
</evidence>
<dbReference type="RefSeq" id="WP_007590368.1">
    <property type="nucleotide sequence ID" value="NZ_AKAU01000227.1"/>
</dbReference>
<reference evidence="1 2" key="1">
    <citation type="journal article" date="2012" name="J. Bacteriol.">
        <title>Draft Genome Sequence of the Soil Bacterium Burkholderia terrae Strain BS001, Which Interacts with Fungal Surface Structures.</title>
        <authorList>
            <person name="Nazir R."/>
            <person name="Hansen M.A."/>
            <person name="Sorensen S."/>
            <person name="van Elsas J.D."/>
        </authorList>
    </citation>
    <scope>NUCLEOTIDE SEQUENCE [LARGE SCALE GENOMIC DNA]</scope>
    <source>
        <strain evidence="1 2">BS001</strain>
    </source>
</reference>